<keyword evidence="4" id="KW-1185">Reference proteome</keyword>
<evidence type="ECO:0000313" key="3">
    <source>
        <dbReference type="EMBL" id="GAA4679628.1"/>
    </source>
</evidence>
<feature type="transmembrane region" description="Helical" evidence="1">
    <location>
        <begin position="615"/>
        <end position="634"/>
    </location>
</feature>
<evidence type="ECO:0000256" key="2">
    <source>
        <dbReference type="SAM" id="SignalP"/>
    </source>
</evidence>
<sequence length="649" mass="65543">MSRLLRTRVALVAASVPLLVAPALLGLSPAAVAEDSSLPVQVRAVGGDTASVAVPVPAGITPTSVTAQVATEATGGVVTLLVGEREAAAVVPEPDLDVAVPVYASDVVDGVLTLGVRYTPEASTTGCPPLRPPTVGLQEVQLGYVGTEAPPTSPEEFWPRLSTRVDVLVPPSADDEVLRAGLTAITSLAGVYPAATDLVLGTPGVVLPRAGLGQRVLQLVPDEDAAEVSTEVITEFGLSRLVVTGPGSELVEAARELATPTTEVVRGSDSASAGVLAAARSAQAEVPLADLGLATTTLRGSGPATAELTVAQDLFGGPLQDLVLHLEGTHGLLDAGSRAQLNTYVNDELVDSTVLDEDPALEVDATVPGWRLRPVNRVRLTLAVLPVDGTCPDPASLAPLELTLDAEASTVTGTPGSAAGSGLAAFPQVLGGSVPVAVRKTGRQRVAVAAQGAALLAALQRAAGAPLEVSVVDPSELVSGLSAGLLVGANRNDAEALGAPLPLGPLRGLGLDRAAGDAATSSLAEAEAYATLEVAGAADRPVLVLGTWARRRADGTAPLTSTVVDRVGEQGWSALNGTVLLAAAEGESLTLDLAPSGPPPAPPEAAPAPAPPAPWWLLPGAVVLGLLVLAQVWWHLRTERRRAGDPLLG</sequence>
<evidence type="ECO:0000256" key="1">
    <source>
        <dbReference type="SAM" id="Phobius"/>
    </source>
</evidence>
<dbReference type="Pfam" id="PF03170">
    <property type="entry name" value="BcsB"/>
    <property type="match status" value="1"/>
</dbReference>
<comment type="caution">
    <text evidence="3">The sequence shown here is derived from an EMBL/GenBank/DDBJ whole genome shotgun (WGS) entry which is preliminary data.</text>
</comment>
<dbReference type="Gene3D" id="2.60.120.260">
    <property type="entry name" value="Galactose-binding domain-like"/>
    <property type="match status" value="1"/>
</dbReference>
<dbReference type="RefSeq" id="WP_345264525.1">
    <property type="nucleotide sequence ID" value="NZ_BAABIM010000002.1"/>
</dbReference>
<evidence type="ECO:0000313" key="4">
    <source>
        <dbReference type="Proteomes" id="UP001500621"/>
    </source>
</evidence>
<dbReference type="EMBL" id="BAABIM010000002">
    <property type="protein sequence ID" value="GAA4679628.1"/>
    <property type="molecule type" value="Genomic_DNA"/>
</dbReference>
<keyword evidence="1" id="KW-1133">Transmembrane helix</keyword>
<feature type="signal peptide" evidence="2">
    <location>
        <begin position="1"/>
        <end position="33"/>
    </location>
</feature>
<name>A0ABP8W3N1_9ACTN</name>
<dbReference type="Proteomes" id="UP001500621">
    <property type="component" value="Unassembled WGS sequence"/>
</dbReference>
<organism evidence="3 4">
    <name type="scientific">Nocardioides nanhaiensis</name>
    <dbReference type="NCBI Taxonomy" id="1476871"/>
    <lineage>
        <taxon>Bacteria</taxon>
        <taxon>Bacillati</taxon>
        <taxon>Actinomycetota</taxon>
        <taxon>Actinomycetes</taxon>
        <taxon>Propionibacteriales</taxon>
        <taxon>Nocardioidaceae</taxon>
        <taxon>Nocardioides</taxon>
    </lineage>
</organism>
<keyword evidence="1" id="KW-0472">Membrane</keyword>
<keyword evidence="2" id="KW-0732">Signal</keyword>
<dbReference type="InterPro" id="IPR018513">
    <property type="entry name" value="Cell_synthase_bac"/>
</dbReference>
<feature type="chain" id="PRO_5046143906" description="Cellulose biosynthesis cyclic di-GMP-binding regulatory protein BcsB" evidence="2">
    <location>
        <begin position="34"/>
        <end position="649"/>
    </location>
</feature>
<gene>
    <name evidence="3" type="ORF">GCM10023226_16040</name>
</gene>
<proteinExistence type="predicted"/>
<reference evidence="4" key="1">
    <citation type="journal article" date="2019" name="Int. J. Syst. Evol. Microbiol.">
        <title>The Global Catalogue of Microorganisms (GCM) 10K type strain sequencing project: providing services to taxonomists for standard genome sequencing and annotation.</title>
        <authorList>
            <consortium name="The Broad Institute Genomics Platform"/>
            <consortium name="The Broad Institute Genome Sequencing Center for Infectious Disease"/>
            <person name="Wu L."/>
            <person name="Ma J."/>
        </authorList>
    </citation>
    <scope>NUCLEOTIDE SEQUENCE [LARGE SCALE GENOMIC DNA]</scope>
    <source>
        <strain evidence="4">JCM 18127</strain>
    </source>
</reference>
<accession>A0ABP8W3N1</accession>
<protein>
    <recommendedName>
        <fullName evidence="5">Cellulose biosynthesis cyclic di-GMP-binding regulatory protein BcsB</fullName>
    </recommendedName>
</protein>
<keyword evidence="1" id="KW-0812">Transmembrane</keyword>
<evidence type="ECO:0008006" key="5">
    <source>
        <dbReference type="Google" id="ProtNLM"/>
    </source>
</evidence>